<dbReference type="PROSITE" id="PS51192">
    <property type="entry name" value="HELICASE_ATP_BIND_1"/>
    <property type="match status" value="1"/>
</dbReference>
<dbReference type="InterPro" id="IPR044876">
    <property type="entry name" value="HRDC_dom_sf"/>
</dbReference>
<evidence type="ECO:0000259" key="19">
    <source>
        <dbReference type="PROSITE" id="PS51194"/>
    </source>
</evidence>
<dbReference type="GO" id="GO:0043590">
    <property type="term" value="C:bacterial nucleoid"/>
    <property type="evidence" value="ECO:0007669"/>
    <property type="project" value="TreeGrafter"/>
</dbReference>
<dbReference type="GO" id="GO:0009378">
    <property type="term" value="F:four-way junction helicase activity"/>
    <property type="evidence" value="ECO:0007669"/>
    <property type="project" value="TreeGrafter"/>
</dbReference>
<evidence type="ECO:0000256" key="6">
    <source>
        <dbReference type="ARBA" id="ARBA00022763"/>
    </source>
</evidence>
<dbReference type="GO" id="GO:0003677">
    <property type="term" value="F:DNA binding"/>
    <property type="evidence" value="ECO:0007669"/>
    <property type="project" value="UniProtKB-KW"/>
</dbReference>
<evidence type="ECO:0000256" key="8">
    <source>
        <dbReference type="ARBA" id="ARBA00022806"/>
    </source>
</evidence>
<dbReference type="GO" id="GO:0006310">
    <property type="term" value="P:DNA recombination"/>
    <property type="evidence" value="ECO:0007669"/>
    <property type="project" value="UniProtKB-UniRule"/>
</dbReference>
<dbReference type="PROSITE" id="PS50967">
    <property type="entry name" value="HRDC"/>
    <property type="match status" value="1"/>
</dbReference>
<dbReference type="Gene3D" id="1.10.10.1390">
    <property type="entry name" value="ATP-dependent DNA helicase RecQ"/>
    <property type="match status" value="1"/>
</dbReference>
<evidence type="ECO:0000256" key="4">
    <source>
        <dbReference type="ARBA" id="ARBA00022723"/>
    </source>
</evidence>
<dbReference type="PANTHER" id="PTHR13710">
    <property type="entry name" value="DNA HELICASE RECQ FAMILY MEMBER"/>
    <property type="match status" value="1"/>
</dbReference>
<evidence type="ECO:0000256" key="12">
    <source>
        <dbReference type="ARBA" id="ARBA00023172"/>
    </source>
</evidence>
<evidence type="ECO:0000256" key="16">
    <source>
        <dbReference type="NCBIfam" id="TIGR01389"/>
    </source>
</evidence>
<sequence>MIDAAEIDLAEKLKQYFGFTTFLPGQQQIIELVLEGRDTLVLMPTGGGKSLTYQFPALLLPGVTIVVSPLIALMQDQVERLQANGIAATFINSSLSQYERNQREREVLNGQIKLLYVAPERLLGENFLALLDQVEERFGLSLLAIDEAHCVSEWGHDFRPEYRQIGRLRQRYPQTPLLALTATATEVVRQDILQQLRLHSPHVHIASFNRPNLYYEVRQKQRTSYQELVRLLRKAQGEATIIYCLSRANVESLSSDLVADGIQALPYHAGMAAEERSENQSRFIRDDVSVLVATIAFGMGIGKPDVRNVIHYDLPKNLEGYYQESGRAGRDGLPAQCLLFFNGGDRFKIEFMIAQNGDEQRQAIALQQLQQVQSYSDSHLCRRQLLLNYFGEVWNGEHCGNCDNCLRPQVLEDRSIDAQKFLSCVGRTQQRFGMRHIVDVLRGANTQKIRDYRHDQLSTYGIGKDVSVDEWMRLGRTLLQQGWVGESADGHHVLRLNERSREILKGYQRFELSVLQGTPRSVETKKTSPVVAQSDHSELSEGEQGLLQALRNLRKELANEKGVPPYVVFADTTLQAMAQRRPRNQAQFADLPGVGSVKLQTYGPQFLQVVLAYCLEHGLELDQSIPSEEQAPPVTRRASGITATYQTTLALYQEGFTLQEICTRRQLSPATISTHLATLVEAGEITEIERLVPPEKYGIIQEAINQIGDSILTPIKEALGEGYSYEEIRFVRSHQRYQRSQGDHE</sequence>
<keyword evidence="10" id="KW-0067">ATP-binding</keyword>
<evidence type="ECO:0000256" key="14">
    <source>
        <dbReference type="ARBA" id="ARBA00023235"/>
    </source>
</evidence>
<dbReference type="FunFam" id="3.40.50.300:FF:000156">
    <property type="entry name" value="ATP-dependent DNA helicase recQ"/>
    <property type="match status" value="1"/>
</dbReference>
<dbReference type="GO" id="GO:0005524">
    <property type="term" value="F:ATP binding"/>
    <property type="evidence" value="ECO:0007669"/>
    <property type="project" value="UniProtKB-KW"/>
</dbReference>
<proteinExistence type="inferred from homology"/>
<dbReference type="GO" id="GO:0005737">
    <property type="term" value="C:cytoplasm"/>
    <property type="evidence" value="ECO:0007669"/>
    <property type="project" value="TreeGrafter"/>
</dbReference>
<keyword evidence="11" id="KW-0238">DNA-binding</keyword>
<dbReference type="EC" id="5.6.2.4" evidence="16"/>
<dbReference type="InterPro" id="IPR018982">
    <property type="entry name" value="RQC_domain"/>
</dbReference>
<dbReference type="Gene3D" id="1.10.150.80">
    <property type="entry name" value="HRDC domain"/>
    <property type="match status" value="1"/>
</dbReference>
<evidence type="ECO:0000256" key="2">
    <source>
        <dbReference type="ARBA" id="ARBA00001947"/>
    </source>
</evidence>
<dbReference type="InterPro" id="IPR014001">
    <property type="entry name" value="Helicase_ATP-bd"/>
</dbReference>
<keyword evidence="5" id="KW-0547">Nucleotide-binding</keyword>
<dbReference type="PANTHER" id="PTHR13710:SF105">
    <property type="entry name" value="ATP-DEPENDENT DNA HELICASE Q1"/>
    <property type="match status" value="1"/>
</dbReference>
<name>A0A402A3C8_9CHLR</name>
<evidence type="ECO:0000256" key="1">
    <source>
        <dbReference type="ARBA" id="ARBA00001946"/>
    </source>
</evidence>
<evidence type="ECO:0000259" key="17">
    <source>
        <dbReference type="PROSITE" id="PS50967"/>
    </source>
</evidence>
<feature type="domain" description="Helicase ATP-binding" evidence="18">
    <location>
        <begin position="30"/>
        <end position="202"/>
    </location>
</feature>
<dbReference type="AlphaFoldDB" id="A0A402A3C8"/>
<dbReference type="InterPro" id="IPR002121">
    <property type="entry name" value="HRDC_dom"/>
</dbReference>
<evidence type="ECO:0000256" key="9">
    <source>
        <dbReference type="ARBA" id="ARBA00022833"/>
    </source>
</evidence>
<dbReference type="InterPro" id="IPR036388">
    <property type="entry name" value="WH-like_DNA-bd_sf"/>
</dbReference>
<keyword evidence="21" id="KW-1185">Reference proteome</keyword>
<keyword evidence="8 20" id="KW-0347">Helicase</keyword>
<dbReference type="InterPro" id="IPR006293">
    <property type="entry name" value="DNA_helicase_ATP-dep_RecQ_bac"/>
</dbReference>
<organism evidence="20 21">
    <name type="scientific">Tengunoibacter tsumagoiensis</name>
    <dbReference type="NCBI Taxonomy" id="2014871"/>
    <lineage>
        <taxon>Bacteria</taxon>
        <taxon>Bacillati</taxon>
        <taxon>Chloroflexota</taxon>
        <taxon>Ktedonobacteria</taxon>
        <taxon>Ktedonobacterales</taxon>
        <taxon>Dictyobacteraceae</taxon>
        <taxon>Tengunoibacter</taxon>
    </lineage>
</organism>
<keyword evidence="4" id="KW-0479">Metal-binding</keyword>
<keyword evidence="9" id="KW-0862">Zinc</keyword>
<dbReference type="GO" id="GO:0046872">
    <property type="term" value="F:metal ion binding"/>
    <property type="evidence" value="ECO:0007669"/>
    <property type="project" value="UniProtKB-KW"/>
</dbReference>
<dbReference type="SUPFAM" id="SSF52540">
    <property type="entry name" value="P-loop containing nucleoside triphosphate hydrolases"/>
    <property type="match status" value="1"/>
</dbReference>
<dbReference type="RefSeq" id="WP_245994132.1">
    <property type="nucleotide sequence ID" value="NZ_BIFR01000001.1"/>
</dbReference>
<keyword evidence="14" id="KW-0413">Isomerase</keyword>
<dbReference type="GO" id="GO:0016787">
    <property type="term" value="F:hydrolase activity"/>
    <property type="evidence" value="ECO:0007669"/>
    <property type="project" value="UniProtKB-KW"/>
</dbReference>
<comment type="cofactor">
    <cofactor evidence="1">
        <name>Mg(2+)</name>
        <dbReference type="ChEBI" id="CHEBI:18420"/>
    </cofactor>
</comment>
<dbReference type="Pfam" id="PF09382">
    <property type="entry name" value="RQC"/>
    <property type="match status" value="1"/>
</dbReference>
<dbReference type="Proteomes" id="UP000287352">
    <property type="component" value="Unassembled WGS sequence"/>
</dbReference>
<dbReference type="InterPro" id="IPR029491">
    <property type="entry name" value="Helicase_HTH"/>
</dbReference>
<dbReference type="GO" id="GO:0030894">
    <property type="term" value="C:replisome"/>
    <property type="evidence" value="ECO:0007669"/>
    <property type="project" value="TreeGrafter"/>
</dbReference>
<dbReference type="InterPro" id="IPR010997">
    <property type="entry name" value="HRDC-like_sf"/>
</dbReference>
<dbReference type="Pfam" id="PF14493">
    <property type="entry name" value="HTH_40"/>
    <property type="match status" value="1"/>
</dbReference>
<dbReference type="EMBL" id="BIFR01000001">
    <property type="protein sequence ID" value="GCE13668.1"/>
    <property type="molecule type" value="Genomic_DNA"/>
</dbReference>
<dbReference type="FunFam" id="3.40.50.300:FF:000296">
    <property type="entry name" value="ATP-dependent DNA helicase RecQ"/>
    <property type="match status" value="1"/>
</dbReference>
<dbReference type="GO" id="GO:0043138">
    <property type="term" value="F:3'-5' DNA helicase activity"/>
    <property type="evidence" value="ECO:0007669"/>
    <property type="project" value="UniProtKB-EC"/>
</dbReference>
<evidence type="ECO:0000256" key="15">
    <source>
        <dbReference type="ARBA" id="ARBA00034617"/>
    </source>
</evidence>
<dbReference type="Pfam" id="PF00271">
    <property type="entry name" value="Helicase_C"/>
    <property type="match status" value="1"/>
</dbReference>
<dbReference type="InterPro" id="IPR027417">
    <property type="entry name" value="P-loop_NTPase"/>
</dbReference>
<dbReference type="InterPro" id="IPR011545">
    <property type="entry name" value="DEAD/DEAH_box_helicase_dom"/>
</dbReference>
<dbReference type="NCBIfam" id="TIGR01389">
    <property type="entry name" value="recQ"/>
    <property type="match status" value="1"/>
</dbReference>
<evidence type="ECO:0000259" key="18">
    <source>
        <dbReference type="PROSITE" id="PS51192"/>
    </source>
</evidence>
<evidence type="ECO:0000256" key="7">
    <source>
        <dbReference type="ARBA" id="ARBA00022801"/>
    </source>
</evidence>
<keyword evidence="12" id="KW-0233">DNA recombination</keyword>
<evidence type="ECO:0000256" key="3">
    <source>
        <dbReference type="ARBA" id="ARBA00005446"/>
    </source>
</evidence>
<dbReference type="SMART" id="SM00956">
    <property type="entry name" value="RQC"/>
    <property type="match status" value="1"/>
</dbReference>
<feature type="domain" description="Helicase C-terminal" evidence="19">
    <location>
        <begin position="227"/>
        <end position="372"/>
    </location>
</feature>
<evidence type="ECO:0000313" key="20">
    <source>
        <dbReference type="EMBL" id="GCE13668.1"/>
    </source>
</evidence>
<dbReference type="InterPro" id="IPR032284">
    <property type="entry name" value="RecQ_Zn-bd"/>
</dbReference>
<accession>A0A402A3C8</accession>
<dbReference type="PROSITE" id="PS51194">
    <property type="entry name" value="HELICASE_CTER"/>
    <property type="match status" value="1"/>
</dbReference>
<dbReference type="Pfam" id="PF16124">
    <property type="entry name" value="RecQ_Zn_bind"/>
    <property type="match status" value="1"/>
</dbReference>
<evidence type="ECO:0000256" key="11">
    <source>
        <dbReference type="ARBA" id="ARBA00023125"/>
    </source>
</evidence>
<dbReference type="InterPro" id="IPR004589">
    <property type="entry name" value="DNA_helicase_ATP-dep_RecQ"/>
</dbReference>
<feature type="domain" description="HRDC" evidence="17">
    <location>
        <begin position="540"/>
        <end position="620"/>
    </location>
</feature>
<dbReference type="CDD" id="cd17920">
    <property type="entry name" value="DEXHc_RecQ"/>
    <property type="match status" value="1"/>
</dbReference>
<gene>
    <name evidence="20" type="primary">recQ_2</name>
    <name evidence="20" type="ORF">KTT_35270</name>
</gene>
<dbReference type="SMART" id="SM00487">
    <property type="entry name" value="DEXDc"/>
    <property type="match status" value="1"/>
</dbReference>
<reference evidence="21" key="1">
    <citation type="submission" date="2018-12" db="EMBL/GenBank/DDBJ databases">
        <title>Tengunoibacter tsumagoiensis gen. nov., sp. nov., Dictyobacter kobayashii sp. nov., D. alpinus sp. nov., and D. joshuensis sp. nov. and description of Dictyobacteraceae fam. nov. within the order Ktedonobacterales isolated from Tengu-no-mugimeshi.</title>
        <authorList>
            <person name="Wang C.M."/>
            <person name="Zheng Y."/>
            <person name="Sakai Y."/>
            <person name="Toyoda A."/>
            <person name="Minakuchi Y."/>
            <person name="Abe K."/>
            <person name="Yokota A."/>
            <person name="Yabe S."/>
        </authorList>
    </citation>
    <scope>NUCLEOTIDE SEQUENCE [LARGE SCALE GENOMIC DNA]</scope>
    <source>
        <strain evidence="21">Uno3</strain>
    </source>
</reference>
<dbReference type="CDD" id="cd18794">
    <property type="entry name" value="SF2_C_RecQ"/>
    <property type="match status" value="1"/>
</dbReference>
<dbReference type="SUPFAM" id="SSF47819">
    <property type="entry name" value="HRDC-like"/>
    <property type="match status" value="1"/>
</dbReference>
<protein>
    <recommendedName>
        <fullName evidence="16">DNA helicase RecQ</fullName>
        <ecNumber evidence="16">5.6.2.4</ecNumber>
    </recommendedName>
</protein>
<dbReference type="Gene3D" id="3.40.50.300">
    <property type="entry name" value="P-loop containing nucleotide triphosphate hydrolases"/>
    <property type="match status" value="2"/>
</dbReference>
<dbReference type="SMART" id="SM00490">
    <property type="entry name" value="HELICc"/>
    <property type="match status" value="1"/>
</dbReference>
<dbReference type="Pfam" id="PF00270">
    <property type="entry name" value="DEAD"/>
    <property type="match status" value="1"/>
</dbReference>
<keyword evidence="7" id="KW-0378">Hydrolase</keyword>
<evidence type="ECO:0000256" key="13">
    <source>
        <dbReference type="ARBA" id="ARBA00023204"/>
    </source>
</evidence>
<dbReference type="NCBIfam" id="TIGR00614">
    <property type="entry name" value="recQ_fam"/>
    <property type="match status" value="1"/>
</dbReference>
<dbReference type="Pfam" id="PF00570">
    <property type="entry name" value="HRDC"/>
    <property type="match status" value="1"/>
</dbReference>
<comment type="caution">
    <text evidence="20">The sequence shown here is derived from an EMBL/GenBank/DDBJ whole genome shotgun (WGS) entry which is preliminary data.</text>
</comment>
<keyword evidence="6" id="KW-0227">DNA damage</keyword>
<dbReference type="InterPro" id="IPR001650">
    <property type="entry name" value="Helicase_C-like"/>
</dbReference>
<dbReference type="Gene3D" id="1.10.10.10">
    <property type="entry name" value="Winged helix-like DNA-binding domain superfamily/Winged helix DNA-binding domain"/>
    <property type="match status" value="1"/>
</dbReference>
<evidence type="ECO:0000313" key="21">
    <source>
        <dbReference type="Proteomes" id="UP000287352"/>
    </source>
</evidence>
<dbReference type="GO" id="GO:0006281">
    <property type="term" value="P:DNA repair"/>
    <property type="evidence" value="ECO:0007669"/>
    <property type="project" value="UniProtKB-KW"/>
</dbReference>
<evidence type="ECO:0000256" key="5">
    <source>
        <dbReference type="ARBA" id="ARBA00022741"/>
    </source>
</evidence>
<comment type="similarity">
    <text evidence="3">Belongs to the helicase family. RecQ subfamily.</text>
</comment>
<dbReference type="GO" id="GO:0006260">
    <property type="term" value="P:DNA replication"/>
    <property type="evidence" value="ECO:0007669"/>
    <property type="project" value="InterPro"/>
</dbReference>
<comment type="catalytic activity">
    <reaction evidence="15">
        <text>Couples ATP hydrolysis with the unwinding of duplex DNA by translocating in the 3'-5' direction.</text>
        <dbReference type="EC" id="5.6.2.4"/>
    </reaction>
</comment>
<dbReference type="SMART" id="SM00341">
    <property type="entry name" value="HRDC"/>
    <property type="match status" value="1"/>
</dbReference>
<evidence type="ECO:0000256" key="10">
    <source>
        <dbReference type="ARBA" id="ARBA00022840"/>
    </source>
</evidence>
<dbReference type="SUPFAM" id="SSF46785">
    <property type="entry name" value="Winged helix' DNA-binding domain"/>
    <property type="match status" value="1"/>
</dbReference>
<dbReference type="InterPro" id="IPR036390">
    <property type="entry name" value="WH_DNA-bd_sf"/>
</dbReference>
<dbReference type="GO" id="GO:0009432">
    <property type="term" value="P:SOS response"/>
    <property type="evidence" value="ECO:0007669"/>
    <property type="project" value="UniProtKB-UniRule"/>
</dbReference>
<keyword evidence="13" id="KW-0234">DNA repair</keyword>
<comment type="cofactor">
    <cofactor evidence="2">
        <name>Zn(2+)</name>
        <dbReference type="ChEBI" id="CHEBI:29105"/>
    </cofactor>
</comment>